<evidence type="ECO:0000256" key="8">
    <source>
        <dbReference type="ARBA" id="ARBA00023128"/>
    </source>
</evidence>
<evidence type="ECO:0000256" key="7">
    <source>
        <dbReference type="ARBA" id="ARBA00023049"/>
    </source>
</evidence>
<dbReference type="GO" id="GO:0004222">
    <property type="term" value="F:metalloendopeptidase activity"/>
    <property type="evidence" value="ECO:0007669"/>
    <property type="project" value="InterPro"/>
</dbReference>
<dbReference type="GO" id="GO:0046872">
    <property type="term" value="F:metal ion binding"/>
    <property type="evidence" value="ECO:0007669"/>
    <property type="project" value="UniProtKB-KW"/>
</dbReference>
<protein>
    <recommendedName>
        <fullName evidence="14">Mitochondrial-processing peptidase subunit beta</fullName>
    </recommendedName>
</protein>
<feature type="domain" description="Peptidase M16 N-terminal" evidence="10">
    <location>
        <begin position="41"/>
        <end position="187"/>
    </location>
</feature>
<evidence type="ECO:0000256" key="2">
    <source>
        <dbReference type="ARBA" id="ARBA00004173"/>
    </source>
</evidence>
<reference evidence="12 13" key="1">
    <citation type="submission" date="2013-05" db="EMBL/GenBank/DDBJ databases">
        <title>Draft genome of the parasitic nematode Anyclostoma ceylanicum.</title>
        <authorList>
            <person name="Mitreva M."/>
        </authorList>
    </citation>
    <scope>NUCLEOTIDE SEQUENCE [LARGE SCALE GENOMIC DNA]</scope>
</reference>
<organism evidence="12 13">
    <name type="scientific">Ancylostoma ceylanicum</name>
    <dbReference type="NCBI Taxonomy" id="53326"/>
    <lineage>
        <taxon>Eukaryota</taxon>
        <taxon>Metazoa</taxon>
        <taxon>Ecdysozoa</taxon>
        <taxon>Nematoda</taxon>
        <taxon>Chromadorea</taxon>
        <taxon>Rhabditida</taxon>
        <taxon>Rhabditina</taxon>
        <taxon>Rhabditomorpha</taxon>
        <taxon>Strongyloidea</taxon>
        <taxon>Ancylostomatidae</taxon>
        <taxon>Ancylostomatinae</taxon>
        <taxon>Ancylostoma</taxon>
    </lineage>
</organism>
<evidence type="ECO:0008006" key="14">
    <source>
        <dbReference type="Google" id="ProtNLM"/>
    </source>
</evidence>
<evidence type="ECO:0000256" key="1">
    <source>
        <dbReference type="ARBA" id="ARBA00001947"/>
    </source>
</evidence>
<proteinExistence type="inferred from homology"/>
<keyword evidence="13" id="KW-1185">Reference proteome</keyword>
<dbReference type="Pfam" id="PF05193">
    <property type="entry name" value="Peptidase_M16_C"/>
    <property type="match status" value="1"/>
</dbReference>
<dbReference type="InterPro" id="IPR001431">
    <property type="entry name" value="Pept_M16_Zn_BS"/>
</dbReference>
<keyword evidence="7" id="KW-0482">Metalloprotease</keyword>
<dbReference type="PANTHER" id="PTHR11851">
    <property type="entry name" value="METALLOPROTEASE"/>
    <property type="match status" value="1"/>
</dbReference>
<gene>
    <name evidence="12" type="ORF">ANCCEY_06895</name>
</gene>
<dbReference type="GO" id="GO:0005739">
    <property type="term" value="C:mitochondrion"/>
    <property type="evidence" value="ECO:0007669"/>
    <property type="project" value="UniProtKB-SubCell"/>
</dbReference>
<evidence type="ECO:0000256" key="6">
    <source>
        <dbReference type="ARBA" id="ARBA00022833"/>
    </source>
</evidence>
<evidence type="ECO:0000259" key="10">
    <source>
        <dbReference type="Pfam" id="PF00675"/>
    </source>
</evidence>
<accession>A0A0D6LQ53</accession>
<keyword evidence="5" id="KW-0378">Hydrolase</keyword>
<comment type="subcellular location">
    <subcellularLocation>
        <location evidence="2">Mitochondrion</location>
    </subcellularLocation>
</comment>
<name>A0A0D6LQ53_9BILA</name>
<dbReference type="MEROPS" id="M16.003"/>
<evidence type="ECO:0000259" key="11">
    <source>
        <dbReference type="Pfam" id="PF05193"/>
    </source>
</evidence>
<dbReference type="InterPro" id="IPR011249">
    <property type="entry name" value="Metalloenz_LuxS/M16"/>
</dbReference>
<keyword evidence="8" id="KW-0496">Mitochondrion</keyword>
<evidence type="ECO:0000256" key="9">
    <source>
        <dbReference type="RuleBase" id="RU004447"/>
    </source>
</evidence>
<dbReference type="Gene3D" id="3.30.830.10">
    <property type="entry name" value="Metalloenzyme, LuxS/M16 peptidase-like"/>
    <property type="match status" value="2"/>
</dbReference>
<dbReference type="Proteomes" id="UP000054495">
    <property type="component" value="Unassembled WGS sequence"/>
</dbReference>
<evidence type="ECO:0000256" key="3">
    <source>
        <dbReference type="ARBA" id="ARBA00022670"/>
    </source>
</evidence>
<evidence type="ECO:0000256" key="4">
    <source>
        <dbReference type="ARBA" id="ARBA00022723"/>
    </source>
</evidence>
<dbReference type="FunFam" id="3.30.830.10:FF:000002">
    <property type="entry name" value="Mitochondrial-processing peptidase subunit beta"/>
    <property type="match status" value="1"/>
</dbReference>
<comment type="cofactor">
    <cofactor evidence="1">
        <name>Zn(2+)</name>
        <dbReference type="ChEBI" id="CHEBI:29105"/>
    </cofactor>
</comment>
<sequence length="515" mass="57382">MQRIVGGQILKPARRWRSALATAREVFFPETVVTTLPSGFRVATEDTKIPTATIGVWIDAGSRYENPKNNGTAHFLEHMAFKGTSRRSRNALELEVEDIGAHLNAYTSREQTVYYAKCFSTDLEQSVDILSDILLNSNLNSRDIEAERSVILREMQEVEQNFQEVVFDHLHTGAFEGNPLSMTILGPVENINSIQRKDLVDYIQTHYRSGRMVLSAAGGVRHDEIVRLAEKYFGGLKHGDASANFQPATFKPCELPTRISLQIHLPVEGMDSIYGAMVVEGVSWTHEDNLALMVANTLIGEWDRSRGFGVNAPSRLAIRLGRSAGVQSFQAFNTCYKDTGLIGVYFVAEEMASESLVDAVVGEWRWLANEVDAESVERGKLTLLTNLLLMLDGSTPICEDIGRQLLCYGRRIPVPELELRIKAIDVETVRNACRKTFIEGKIATTGFPSQCGLIGLENQKFSECYDENVWVTAECSQGMHQPIPTKRRDPGEAPAMMYRTAQEAQNAAICHSEEV</sequence>
<dbReference type="EMBL" id="KE124960">
    <property type="protein sequence ID" value="EPB74009.1"/>
    <property type="molecule type" value="Genomic_DNA"/>
</dbReference>
<dbReference type="PROSITE" id="PS00143">
    <property type="entry name" value="INSULINASE"/>
    <property type="match status" value="1"/>
</dbReference>
<dbReference type="InterPro" id="IPR050361">
    <property type="entry name" value="MPP/UQCRC_Complex"/>
</dbReference>
<comment type="similarity">
    <text evidence="9">Belongs to the peptidase M16 family.</text>
</comment>
<dbReference type="SUPFAM" id="SSF63411">
    <property type="entry name" value="LuxS/MPP-like metallohydrolase"/>
    <property type="match status" value="2"/>
</dbReference>
<keyword evidence="6" id="KW-0862">Zinc</keyword>
<dbReference type="InterPro" id="IPR007863">
    <property type="entry name" value="Peptidase_M16_C"/>
</dbReference>
<evidence type="ECO:0000313" key="13">
    <source>
        <dbReference type="Proteomes" id="UP000054495"/>
    </source>
</evidence>
<dbReference type="Pfam" id="PF00675">
    <property type="entry name" value="Peptidase_M16"/>
    <property type="match status" value="1"/>
</dbReference>
<keyword evidence="3" id="KW-0645">Protease</keyword>
<dbReference type="AlphaFoldDB" id="A0A0D6LQ53"/>
<dbReference type="GO" id="GO:0006627">
    <property type="term" value="P:protein processing involved in protein targeting to mitochondrion"/>
    <property type="evidence" value="ECO:0007669"/>
    <property type="project" value="TreeGrafter"/>
</dbReference>
<keyword evidence="4" id="KW-0479">Metal-binding</keyword>
<evidence type="ECO:0000313" key="12">
    <source>
        <dbReference type="EMBL" id="EPB74009.1"/>
    </source>
</evidence>
<evidence type="ECO:0000256" key="5">
    <source>
        <dbReference type="ARBA" id="ARBA00022801"/>
    </source>
</evidence>
<dbReference type="InterPro" id="IPR011765">
    <property type="entry name" value="Pept_M16_N"/>
</dbReference>
<dbReference type="PANTHER" id="PTHR11851:SF149">
    <property type="entry name" value="GH01077P"/>
    <property type="match status" value="1"/>
</dbReference>
<feature type="domain" description="Peptidase M16 C-terminal" evidence="11">
    <location>
        <begin position="193"/>
        <end position="381"/>
    </location>
</feature>